<feature type="region of interest" description="Disordered" evidence="7">
    <location>
        <begin position="519"/>
        <end position="551"/>
    </location>
</feature>
<dbReference type="STRING" id="3068.D8TS20"/>
<reference evidence="9 10" key="1">
    <citation type="journal article" date="2010" name="Science">
        <title>Genomic analysis of organismal complexity in the multicellular green alga Volvox carteri.</title>
        <authorList>
            <person name="Prochnik S.E."/>
            <person name="Umen J."/>
            <person name="Nedelcu A.M."/>
            <person name="Hallmann A."/>
            <person name="Miller S.M."/>
            <person name="Nishii I."/>
            <person name="Ferris P."/>
            <person name="Kuo A."/>
            <person name="Mitros T."/>
            <person name="Fritz-Laylin L.K."/>
            <person name="Hellsten U."/>
            <person name="Chapman J."/>
            <person name="Simakov O."/>
            <person name="Rensing S.A."/>
            <person name="Terry A."/>
            <person name="Pangilinan J."/>
            <person name="Kapitonov V."/>
            <person name="Jurka J."/>
            <person name="Salamov A."/>
            <person name="Shapiro H."/>
            <person name="Schmutz J."/>
            <person name="Grimwood J."/>
            <person name="Lindquist E."/>
            <person name="Lucas S."/>
            <person name="Grigoriev I.V."/>
            <person name="Schmitt R."/>
            <person name="Kirk D."/>
            <person name="Rokhsar D.S."/>
        </authorList>
    </citation>
    <scope>NUCLEOTIDE SEQUENCE [LARGE SCALE GENOMIC DNA]</scope>
    <source>
        <strain evidence="10">f. Nagariensis / Eve</strain>
    </source>
</reference>
<keyword evidence="3 6" id="KW-0547">Nucleotide-binding</keyword>
<feature type="compositionally biased region" description="Polar residues" evidence="7">
    <location>
        <begin position="48"/>
        <end position="58"/>
    </location>
</feature>
<evidence type="ECO:0000256" key="4">
    <source>
        <dbReference type="ARBA" id="ARBA00022777"/>
    </source>
</evidence>
<dbReference type="GeneID" id="9623828"/>
<feature type="region of interest" description="Disordered" evidence="7">
    <location>
        <begin position="1"/>
        <end position="58"/>
    </location>
</feature>
<dbReference type="eggNOG" id="KOG0192">
    <property type="taxonomic scope" value="Eukaryota"/>
</dbReference>
<dbReference type="Pfam" id="PF07714">
    <property type="entry name" value="PK_Tyr_Ser-Thr"/>
    <property type="match status" value="1"/>
</dbReference>
<dbReference type="InterPro" id="IPR008271">
    <property type="entry name" value="Ser/Thr_kinase_AS"/>
</dbReference>
<dbReference type="Proteomes" id="UP000001058">
    <property type="component" value="Unassembled WGS sequence"/>
</dbReference>
<dbReference type="InterPro" id="IPR001245">
    <property type="entry name" value="Ser-Thr/Tyr_kinase_cat_dom"/>
</dbReference>
<dbReference type="PANTHER" id="PTHR44329">
    <property type="entry name" value="SERINE/THREONINE-PROTEIN KINASE TNNI3K-RELATED"/>
    <property type="match status" value="1"/>
</dbReference>
<feature type="binding site" evidence="6">
    <location>
        <position position="276"/>
    </location>
    <ligand>
        <name>ATP</name>
        <dbReference type="ChEBI" id="CHEBI:30616"/>
    </ligand>
</feature>
<dbReference type="InParanoid" id="D8TS20"/>
<feature type="compositionally biased region" description="Polar residues" evidence="7">
    <location>
        <begin position="1"/>
        <end position="13"/>
    </location>
</feature>
<evidence type="ECO:0000256" key="7">
    <source>
        <dbReference type="SAM" id="MobiDB-lite"/>
    </source>
</evidence>
<keyword evidence="1" id="KW-0723">Serine/threonine-protein kinase</keyword>
<gene>
    <name evidence="9" type="ORF">VOLCADRAFT_117059</name>
</gene>
<dbReference type="CDD" id="cd13999">
    <property type="entry name" value="STKc_MAP3K-like"/>
    <property type="match status" value="1"/>
</dbReference>
<dbReference type="InterPro" id="IPR000719">
    <property type="entry name" value="Prot_kinase_dom"/>
</dbReference>
<evidence type="ECO:0000256" key="6">
    <source>
        <dbReference type="PROSITE-ProRule" id="PRU10141"/>
    </source>
</evidence>
<evidence type="ECO:0000256" key="3">
    <source>
        <dbReference type="ARBA" id="ARBA00022741"/>
    </source>
</evidence>
<evidence type="ECO:0000313" key="10">
    <source>
        <dbReference type="Proteomes" id="UP000001058"/>
    </source>
</evidence>
<name>D8TS20_VOLCA</name>
<protein>
    <recommendedName>
        <fullName evidence="8">Protein kinase domain-containing protein</fullName>
    </recommendedName>
</protein>
<dbReference type="InterPro" id="IPR051681">
    <property type="entry name" value="Ser/Thr_Kinases-Pseudokinases"/>
</dbReference>
<dbReference type="GO" id="GO:0004674">
    <property type="term" value="F:protein serine/threonine kinase activity"/>
    <property type="evidence" value="ECO:0007669"/>
    <property type="project" value="UniProtKB-KW"/>
</dbReference>
<evidence type="ECO:0000313" key="9">
    <source>
        <dbReference type="EMBL" id="EFJ49616.1"/>
    </source>
</evidence>
<evidence type="ECO:0000256" key="2">
    <source>
        <dbReference type="ARBA" id="ARBA00022679"/>
    </source>
</evidence>
<dbReference type="SMART" id="SM00220">
    <property type="entry name" value="S_TKc"/>
    <property type="match status" value="1"/>
</dbReference>
<dbReference type="SUPFAM" id="SSF56112">
    <property type="entry name" value="Protein kinase-like (PK-like)"/>
    <property type="match status" value="1"/>
</dbReference>
<organism evidence="10">
    <name type="scientific">Volvox carteri f. nagariensis</name>
    <dbReference type="NCBI Taxonomy" id="3068"/>
    <lineage>
        <taxon>Eukaryota</taxon>
        <taxon>Viridiplantae</taxon>
        <taxon>Chlorophyta</taxon>
        <taxon>core chlorophytes</taxon>
        <taxon>Chlorophyceae</taxon>
        <taxon>CS clade</taxon>
        <taxon>Chlamydomonadales</taxon>
        <taxon>Volvocaceae</taxon>
        <taxon>Volvox</taxon>
    </lineage>
</organism>
<keyword evidence="5 6" id="KW-0067">ATP-binding</keyword>
<dbReference type="EMBL" id="GL378334">
    <property type="protein sequence ID" value="EFJ49616.1"/>
    <property type="molecule type" value="Genomic_DNA"/>
</dbReference>
<keyword evidence="10" id="KW-1185">Reference proteome</keyword>
<dbReference type="AlphaFoldDB" id="D8TS20"/>
<accession>D8TS20</accession>
<dbReference type="RefSeq" id="XP_002949123.1">
    <property type="nucleotide sequence ID" value="XM_002949077.1"/>
</dbReference>
<dbReference type="PANTHER" id="PTHR44329:SF214">
    <property type="entry name" value="PROTEIN KINASE DOMAIN-CONTAINING PROTEIN"/>
    <property type="match status" value="1"/>
</dbReference>
<dbReference type="KEGG" id="vcn:VOLCADRAFT_117059"/>
<dbReference type="PROSITE" id="PS50011">
    <property type="entry name" value="PROTEIN_KINASE_DOM"/>
    <property type="match status" value="1"/>
</dbReference>
<dbReference type="PROSITE" id="PS00107">
    <property type="entry name" value="PROTEIN_KINASE_ATP"/>
    <property type="match status" value="1"/>
</dbReference>
<feature type="domain" description="Protein kinase" evidence="8">
    <location>
        <begin position="249"/>
        <end position="514"/>
    </location>
</feature>
<keyword evidence="4" id="KW-0418">Kinase</keyword>
<dbReference type="InterPro" id="IPR017441">
    <property type="entry name" value="Protein_kinase_ATP_BS"/>
</dbReference>
<dbReference type="PROSITE" id="PS00108">
    <property type="entry name" value="PROTEIN_KINASE_ST"/>
    <property type="match status" value="1"/>
</dbReference>
<sequence length="576" mass="62226">MGGEDQNNFSTHDSGPMQDAPPLGSSTMREVQQLRPVQLSEQPHDLTPSITNDQVSSSSLESGPTVALIEECAVEYGVPGWERLLTAQIAACSGMSTSRSRRAAPYCNATVPGGGDGGASLPFSSTETRLPSSAQAIFPFGDATPTPPPSANADSNTQTFFVDNSTVPGSFSRPARTPCSMAAAAATTGSIPAMPPLSNLVKPPPSLPAAHCRSRRSSFRQVVLPKELVSKAAEQGTDLRLDLRRDVAVDCSRTLGWGQFGAVYPGTFRGEPVAIKSVRHLLRDGCTIDDLEVFVQEITVLSSLHHDNVVRLLGGCLQPPDICLVEELCVTSLDLVLHSGAKSPLPLFRILEIALNVALGLEYLHSRTPAVVHRDLKPANILLDKNGRAKISDFGLARCKYSAYLDTNRPETGSMAYMAPECWDPHLDGGLSDKMDIFSFGVVLWELVVGERPWAGCKMSEFVHKVVTQGARLEVPTDDNVCPYALRRLISSCTERHPSERPTIRHITNELPAKERCSGTRSVSYRVPSDDESDSEPEVTSAAHADTLSKPDAVEEQRQLLQQQLLASLEASAWLP</sequence>
<proteinExistence type="predicted"/>
<evidence type="ECO:0000259" key="8">
    <source>
        <dbReference type="PROSITE" id="PS50011"/>
    </source>
</evidence>
<evidence type="ECO:0000256" key="5">
    <source>
        <dbReference type="ARBA" id="ARBA00022840"/>
    </source>
</evidence>
<keyword evidence="2" id="KW-0808">Transferase</keyword>
<dbReference type="OrthoDB" id="540795at2759"/>
<dbReference type="InterPro" id="IPR011009">
    <property type="entry name" value="Kinase-like_dom_sf"/>
</dbReference>
<evidence type="ECO:0000256" key="1">
    <source>
        <dbReference type="ARBA" id="ARBA00022527"/>
    </source>
</evidence>
<dbReference type="GO" id="GO:0005524">
    <property type="term" value="F:ATP binding"/>
    <property type="evidence" value="ECO:0007669"/>
    <property type="project" value="UniProtKB-UniRule"/>
</dbReference>
<dbReference type="Gene3D" id="1.10.510.10">
    <property type="entry name" value="Transferase(Phosphotransferase) domain 1"/>
    <property type="match status" value="1"/>
</dbReference>
<dbReference type="Gene3D" id="3.30.200.20">
    <property type="entry name" value="Phosphorylase Kinase, domain 1"/>
    <property type="match status" value="1"/>
</dbReference>